<feature type="region of interest" description="Disordered" evidence="1">
    <location>
        <begin position="65"/>
        <end position="86"/>
    </location>
</feature>
<dbReference type="AlphaFoldDB" id="A0A6M5YNV8"/>
<gene>
    <name evidence="2" type="ORF">FTUN_2489</name>
</gene>
<proteinExistence type="predicted"/>
<organism evidence="2 3">
    <name type="scientific">Frigoriglobus tundricola</name>
    <dbReference type="NCBI Taxonomy" id="2774151"/>
    <lineage>
        <taxon>Bacteria</taxon>
        <taxon>Pseudomonadati</taxon>
        <taxon>Planctomycetota</taxon>
        <taxon>Planctomycetia</taxon>
        <taxon>Gemmatales</taxon>
        <taxon>Gemmataceae</taxon>
        <taxon>Frigoriglobus</taxon>
    </lineage>
</organism>
<keyword evidence="3" id="KW-1185">Reference proteome</keyword>
<dbReference type="RefSeq" id="WP_171470848.1">
    <property type="nucleotide sequence ID" value="NZ_CP053452.2"/>
</dbReference>
<evidence type="ECO:0000313" key="2">
    <source>
        <dbReference type="EMBL" id="QJW94963.1"/>
    </source>
</evidence>
<reference evidence="3" key="1">
    <citation type="submission" date="2020-05" db="EMBL/GenBank/DDBJ databases">
        <title>Frigoriglobus tundricola gen. nov., sp. nov., a psychrotolerant cellulolytic planctomycete of the family Gemmataceae with two divergent copies of 16S rRNA gene.</title>
        <authorList>
            <person name="Kulichevskaya I.S."/>
            <person name="Ivanova A.A."/>
            <person name="Naumoff D.G."/>
            <person name="Beletsky A.V."/>
            <person name="Rijpstra W.I.C."/>
            <person name="Sinninghe Damste J.S."/>
            <person name="Mardanov A.V."/>
            <person name="Ravin N.V."/>
            <person name="Dedysh S.N."/>
        </authorList>
    </citation>
    <scope>NUCLEOTIDE SEQUENCE [LARGE SCALE GENOMIC DNA]</scope>
    <source>
        <strain evidence="3">PL17</strain>
    </source>
</reference>
<dbReference type="EMBL" id="CP053452">
    <property type="protein sequence ID" value="QJW94963.1"/>
    <property type="molecule type" value="Genomic_DNA"/>
</dbReference>
<sequence length="86" mass="9304">MTREDALGVGTRVVAENGRWVVYLGVDFWDESAVDNPVESVWHRIADFPTPEAAAVAAGWYQRGADRTNPRPRLAAETEGFGGASG</sequence>
<evidence type="ECO:0000256" key="1">
    <source>
        <dbReference type="SAM" id="MobiDB-lite"/>
    </source>
</evidence>
<accession>A0A6M5YNV8</accession>
<evidence type="ECO:0000313" key="3">
    <source>
        <dbReference type="Proteomes" id="UP000503447"/>
    </source>
</evidence>
<dbReference type="Proteomes" id="UP000503447">
    <property type="component" value="Chromosome"/>
</dbReference>
<name>A0A6M5YNV8_9BACT</name>
<dbReference type="KEGG" id="ftj:FTUN_2489"/>
<protein>
    <submittedName>
        <fullName evidence="2">Uncharacterized protein</fullName>
    </submittedName>
</protein>